<evidence type="ECO:0000313" key="3">
    <source>
        <dbReference type="Proteomes" id="UP000549971"/>
    </source>
</evidence>
<keyword evidence="3" id="KW-1185">Reference proteome</keyword>
<proteinExistence type="predicted"/>
<reference evidence="2 3" key="1">
    <citation type="submission" date="2020-08" db="EMBL/GenBank/DDBJ databases">
        <title>Sequencing the genomes of 1000 actinobacteria strains.</title>
        <authorList>
            <person name="Klenk H.-P."/>
        </authorList>
    </citation>
    <scope>NUCLEOTIDE SEQUENCE [LARGE SCALE GENOMIC DNA]</scope>
    <source>
        <strain evidence="2 3">DSM 28967</strain>
    </source>
</reference>
<dbReference type="EMBL" id="JACHMY010000001">
    <property type="protein sequence ID" value="MBB5833417.1"/>
    <property type="molecule type" value="Genomic_DNA"/>
</dbReference>
<dbReference type="AlphaFoldDB" id="A0A7W9MRR9"/>
<gene>
    <name evidence="2" type="ORF">HDA39_000151</name>
</gene>
<organism evidence="2 3">
    <name type="scientific">Kribbella italica</name>
    <dbReference type="NCBI Taxonomy" id="1540520"/>
    <lineage>
        <taxon>Bacteria</taxon>
        <taxon>Bacillati</taxon>
        <taxon>Actinomycetota</taxon>
        <taxon>Actinomycetes</taxon>
        <taxon>Propionibacteriales</taxon>
        <taxon>Kribbellaceae</taxon>
        <taxon>Kribbella</taxon>
    </lineage>
</organism>
<evidence type="ECO:0000313" key="2">
    <source>
        <dbReference type="EMBL" id="MBB5833417.1"/>
    </source>
</evidence>
<protein>
    <recommendedName>
        <fullName evidence="4">Major capsid protein</fullName>
    </recommendedName>
</protein>
<dbReference type="Proteomes" id="UP000549971">
    <property type="component" value="Unassembled WGS sequence"/>
</dbReference>
<evidence type="ECO:0000256" key="1">
    <source>
        <dbReference type="SAM" id="MobiDB-lite"/>
    </source>
</evidence>
<accession>A0A7W9MRR9</accession>
<feature type="region of interest" description="Disordered" evidence="1">
    <location>
        <begin position="352"/>
        <end position="395"/>
    </location>
</feature>
<name>A0A7W9MRR9_9ACTN</name>
<dbReference type="RefSeq" id="WP_184793306.1">
    <property type="nucleotide sequence ID" value="NZ_JACHMY010000001.1"/>
</dbReference>
<evidence type="ECO:0008006" key="4">
    <source>
        <dbReference type="Google" id="ProtNLM"/>
    </source>
</evidence>
<comment type="caution">
    <text evidence="2">The sequence shown here is derived from an EMBL/GenBank/DDBJ whole genome shotgun (WGS) entry which is preliminary data.</text>
</comment>
<sequence length="395" mass="42952">MAYTEHDVVKAEQIAATAAVSLEETLIVPQVFFREDIARFKGAKDDTVNVKVEGVLPFRSYGWRNDRSQPVVFDEYKEKTVAVTFGGDTMSGIRLTDEQKDFDLDGWSKLVTKQTEAVGRGLEAHSTDFLVDAPYEIQLGLDATNLRKGLIRARSVMNRLNVPAGARTILCGTDVEAALLEDEKLNLASNVGEAEAVTALREATLGRRYGFDFVVAQELPPGTAIVMIDSAFVFVTGAASVPNSIPFGANASHNGVSLRWMVDYDMDYKVDRSLVDTYDSYRQVMDTLVGRDADGQGFVSDYEHFVRAFKLELADGATEAASFDILPDPDGDDEKMTELGNITGLWLPSNAKKTVDNQTRQASTVKKADGSAATPAAPGRKAKNEADASVATPTE</sequence>